<proteinExistence type="predicted"/>
<evidence type="ECO:0000313" key="4">
    <source>
        <dbReference type="EMBL" id="OJJ59445.1"/>
    </source>
</evidence>
<evidence type="ECO:0000256" key="2">
    <source>
        <dbReference type="ARBA" id="ARBA00023315"/>
    </source>
</evidence>
<gene>
    <name evidence="4" type="ORF">ASPSYDRAFT_43795</name>
</gene>
<protein>
    <recommendedName>
        <fullName evidence="3">N-acetyltransferase domain-containing protein</fullName>
    </recommendedName>
</protein>
<dbReference type="EMBL" id="KV878585">
    <property type="protein sequence ID" value="OJJ59445.1"/>
    <property type="molecule type" value="Genomic_DNA"/>
</dbReference>
<feature type="domain" description="N-acetyltransferase" evidence="3">
    <location>
        <begin position="4"/>
        <end position="170"/>
    </location>
</feature>
<dbReference type="VEuPathDB" id="FungiDB:ASPSYDRAFT_43795"/>
<dbReference type="RefSeq" id="XP_040703251.1">
    <property type="nucleotide sequence ID" value="XM_040846728.1"/>
</dbReference>
<dbReference type="Proteomes" id="UP000184356">
    <property type="component" value="Unassembled WGS sequence"/>
</dbReference>
<evidence type="ECO:0000256" key="1">
    <source>
        <dbReference type="ARBA" id="ARBA00022679"/>
    </source>
</evidence>
<dbReference type="GO" id="GO:0016747">
    <property type="term" value="F:acyltransferase activity, transferring groups other than amino-acyl groups"/>
    <property type="evidence" value="ECO:0007669"/>
    <property type="project" value="InterPro"/>
</dbReference>
<name>A0A1L9TJ46_9EURO</name>
<reference evidence="5" key="1">
    <citation type="journal article" date="2017" name="Genome Biol.">
        <title>Comparative genomics reveals high biological diversity and specific adaptations in the industrially and medically important fungal genus Aspergillus.</title>
        <authorList>
            <person name="de Vries R.P."/>
            <person name="Riley R."/>
            <person name="Wiebenga A."/>
            <person name="Aguilar-Osorio G."/>
            <person name="Amillis S."/>
            <person name="Uchima C.A."/>
            <person name="Anderluh G."/>
            <person name="Asadollahi M."/>
            <person name="Askin M."/>
            <person name="Barry K."/>
            <person name="Battaglia E."/>
            <person name="Bayram O."/>
            <person name="Benocci T."/>
            <person name="Braus-Stromeyer S.A."/>
            <person name="Caldana C."/>
            <person name="Canovas D."/>
            <person name="Cerqueira G.C."/>
            <person name="Chen F."/>
            <person name="Chen W."/>
            <person name="Choi C."/>
            <person name="Clum A."/>
            <person name="Dos Santos R.A."/>
            <person name="Damasio A.R."/>
            <person name="Diallinas G."/>
            <person name="Emri T."/>
            <person name="Fekete E."/>
            <person name="Flipphi M."/>
            <person name="Freyberg S."/>
            <person name="Gallo A."/>
            <person name="Gournas C."/>
            <person name="Habgood R."/>
            <person name="Hainaut M."/>
            <person name="Harispe M.L."/>
            <person name="Henrissat B."/>
            <person name="Hilden K.S."/>
            <person name="Hope R."/>
            <person name="Hossain A."/>
            <person name="Karabika E."/>
            <person name="Karaffa L."/>
            <person name="Karanyi Z."/>
            <person name="Krasevec N."/>
            <person name="Kuo A."/>
            <person name="Kusch H."/>
            <person name="LaButti K."/>
            <person name="Lagendijk E.L."/>
            <person name="Lapidus A."/>
            <person name="Levasseur A."/>
            <person name="Lindquist E."/>
            <person name="Lipzen A."/>
            <person name="Logrieco A.F."/>
            <person name="MacCabe A."/>
            <person name="Maekelae M.R."/>
            <person name="Malavazi I."/>
            <person name="Melin P."/>
            <person name="Meyer V."/>
            <person name="Mielnichuk N."/>
            <person name="Miskei M."/>
            <person name="Molnar A.P."/>
            <person name="Mule G."/>
            <person name="Ngan C.Y."/>
            <person name="Orejas M."/>
            <person name="Orosz E."/>
            <person name="Ouedraogo J.P."/>
            <person name="Overkamp K.M."/>
            <person name="Park H.-S."/>
            <person name="Perrone G."/>
            <person name="Piumi F."/>
            <person name="Punt P.J."/>
            <person name="Ram A.F."/>
            <person name="Ramon A."/>
            <person name="Rauscher S."/>
            <person name="Record E."/>
            <person name="Riano-Pachon D.M."/>
            <person name="Robert V."/>
            <person name="Roehrig J."/>
            <person name="Ruller R."/>
            <person name="Salamov A."/>
            <person name="Salih N.S."/>
            <person name="Samson R.A."/>
            <person name="Sandor E."/>
            <person name="Sanguinetti M."/>
            <person name="Schuetze T."/>
            <person name="Sepcic K."/>
            <person name="Shelest E."/>
            <person name="Sherlock G."/>
            <person name="Sophianopoulou V."/>
            <person name="Squina F.M."/>
            <person name="Sun H."/>
            <person name="Susca A."/>
            <person name="Todd R.B."/>
            <person name="Tsang A."/>
            <person name="Unkles S.E."/>
            <person name="van de Wiele N."/>
            <person name="van Rossen-Uffink D."/>
            <person name="Oliveira J.V."/>
            <person name="Vesth T.C."/>
            <person name="Visser J."/>
            <person name="Yu J.-H."/>
            <person name="Zhou M."/>
            <person name="Andersen M.R."/>
            <person name="Archer D.B."/>
            <person name="Baker S.E."/>
            <person name="Benoit I."/>
            <person name="Brakhage A.A."/>
            <person name="Braus G.H."/>
            <person name="Fischer R."/>
            <person name="Frisvad J.C."/>
            <person name="Goldman G.H."/>
            <person name="Houbraken J."/>
            <person name="Oakley B."/>
            <person name="Pocsi I."/>
            <person name="Scazzocchio C."/>
            <person name="Seiboth B."/>
            <person name="vanKuyk P.A."/>
            <person name="Wortman J."/>
            <person name="Dyer P.S."/>
            <person name="Grigoriev I.V."/>
        </authorList>
    </citation>
    <scope>NUCLEOTIDE SEQUENCE [LARGE SCALE GENOMIC DNA]</scope>
    <source>
        <strain evidence="5">CBS 593.65</strain>
    </source>
</reference>
<keyword evidence="2" id="KW-0012">Acyltransferase</keyword>
<dbReference type="SUPFAM" id="SSF55729">
    <property type="entry name" value="Acyl-CoA N-acyltransferases (Nat)"/>
    <property type="match status" value="1"/>
</dbReference>
<evidence type="ECO:0000259" key="3">
    <source>
        <dbReference type="PROSITE" id="PS51186"/>
    </source>
</evidence>
<dbReference type="PANTHER" id="PTHR43877:SF2">
    <property type="entry name" value="AMINOALKYLPHOSPHONATE N-ACETYLTRANSFERASE-RELATED"/>
    <property type="match status" value="1"/>
</dbReference>
<accession>A0A1L9TJ46</accession>
<dbReference type="PROSITE" id="PS51186">
    <property type="entry name" value="GNAT"/>
    <property type="match status" value="1"/>
</dbReference>
<dbReference type="Gene3D" id="3.40.630.30">
    <property type="match status" value="1"/>
</dbReference>
<dbReference type="PANTHER" id="PTHR43877">
    <property type="entry name" value="AMINOALKYLPHOSPHONATE N-ACETYLTRANSFERASE-RELATED-RELATED"/>
    <property type="match status" value="1"/>
</dbReference>
<dbReference type="CDD" id="cd04301">
    <property type="entry name" value="NAT_SF"/>
    <property type="match status" value="1"/>
</dbReference>
<dbReference type="GeneID" id="63762801"/>
<dbReference type="InterPro" id="IPR000182">
    <property type="entry name" value="GNAT_dom"/>
</dbReference>
<organism evidence="4 5">
    <name type="scientific">Aspergillus sydowii CBS 593.65</name>
    <dbReference type="NCBI Taxonomy" id="1036612"/>
    <lineage>
        <taxon>Eukaryota</taxon>
        <taxon>Fungi</taxon>
        <taxon>Dikarya</taxon>
        <taxon>Ascomycota</taxon>
        <taxon>Pezizomycotina</taxon>
        <taxon>Eurotiomycetes</taxon>
        <taxon>Eurotiomycetidae</taxon>
        <taxon>Eurotiales</taxon>
        <taxon>Aspergillaceae</taxon>
        <taxon>Aspergillus</taxon>
        <taxon>Aspergillus subgen. Nidulantes</taxon>
    </lineage>
</organism>
<sequence length="170" mass="18212">MSSTTITPAVPTHTTAIKSLVTAAFTKYIERMGKPPAPMLADYTNLDGVFVLLTAATPSSSSTQFIPNPSLDAGNDTVLGSITLTEDPETDSIKVNNLVVDPAAQGRGYGRALIEFAEARAREAGREAVSLATNVKMVENIGLYKKLGFVEVGRGMENGYERVFMRKVLV</sequence>
<dbReference type="OrthoDB" id="329272at2759"/>
<keyword evidence="5" id="KW-1185">Reference proteome</keyword>
<dbReference type="InterPro" id="IPR050832">
    <property type="entry name" value="Bact_Acetyltransf"/>
</dbReference>
<evidence type="ECO:0000313" key="5">
    <source>
        <dbReference type="Proteomes" id="UP000184356"/>
    </source>
</evidence>
<dbReference type="InterPro" id="IPR016181">
    <property type="entry name" value="Acyl_CoA_acyltransferase"/>
</dbReference>
<dbReference type="AlphaFoldDB" id="A0A1L9TJ46"/>
<dbReference type="Pfam" id="PF00583">
    <property type="entry name" value="Acetyltransf_1"/>
    <property type="match status" value="1"/>
</dbReference>
<keyword evidence="1" id="KW-0808">Transferase</keyword>